<dbReference type="Proteomes" id="UP000828390">
    <property type="component" value="Unassembled WGS sequence"/>
</dbReference>
<dbReference type="PANTHER" id="PTHR24082">
    <property type="entry name" value="NUCLEAR HORMONE RECEPTOR"/>
    <property type="match status" value="1"/>
</dbReference>
<dbReference type="FunFam" id="3.30.50.10:FF:000013">
    <property type="entry name" value="Nuclear receptor subfamily 1 group D member 2"/>
    <property type="match status" value="1"/>
</dbReference>
<evidence type="ECO:0000256" key="6">
    <source>
        <dbReference type="ARBA" id="ARBA00023015"/>
    </source>
</evidence>
<evidence type="ECO:0000313" key="14">
    <source>
        <dbReference type="EMBL" id="KAH3754065.1"/>
    </source>
</evidence>
<feature type="region of interest" description="Disordered" evidence="11">
    <location>
        <begin position="361"/>
        <end position="400"/>
    </location>
</feature>
<dbReference type="PROSITE" id="PS51030">
    <property type="entry name" value="NUCLEAR_REC_DBD_2"/>
    <property type="match status" value="1"/>
</dbReference>
<dbReference type="PRINTS" id="PR00546">
    <property type="entry name" value="THYROIDHORMR"/>
</dbReference>
<evidence type="ECO:0000256" key="5">
    <source>
        <dbReference type="ARBA" id="ARBA00022833"/>
    </source>
</evidence>
<evidence type="ECO:0000259" key="13">
    <source>
        <dbReference type="PROSITE" id="PS51843"/>
    </source>
</evidence>
<reference evidence="14" key="1">
    <citation type="journal article" date="2019" name="bioRxiv">
        <title>The Genome of the Zebra Mussel, Dreissena polymorpha: A Resource for Invasive Species Research.</title>
        <authorList>
            <person name="McCartney M.A."/>
            <person name="Auch B."/>
            <person name="Kono T."/>
            <person name="Mallez S."/>
            <person name="Zhang Y."/>
            <person name="Obille A."/>
            <person name="Becker A."/>
            <person name="Abrahante J.E."/>
            <person name="Garbe J."/>
            <person name="Badalamenti J.P."/>
            <person name="Herman A."/>
            <person name="Mangelson H."/>
            <person name="Liachko I."/>
            <person name="Sullivan S."/>
            <person name="Sone E.D."/>
            <person name="Koren S."/>
            <person name="Silverstein K.A.T."/>
            <person name="Beckman K.B."/>
            <person name="Gohl D.M."/>
        </authorList>
    </citation>
    <scope>NUCLEOTIDE SEQUENCE</scope>
    <source>
        <strain evidence="14">Duluth1</strain>
        <tissue evidence="14">Whole animal</tissue>
    </source>
</reference>
<dbReference type="PRINTS" id="PR00398">
    <property type="entry name" value="STRDHORMONER"/>
</dbReference>
<feature type="domain" description="Nuclear receptor" evidence="12">
    <location>
        <begin position="26"/>
        <end position="102"/>
    </location>
</feature>
<keyword evidence="3" id="KW-0479">Metal-binding</keyword>
<comment type="subcellular location">
    <subcellularLocation>
        <location evidence="1">Cytoplasm</location>
    </subcellularLocation>
</comment>
<dbReference type="SUPFAM" id="SSF57716">
    <property type="entry name" value="Glucocorticoid receptor-like (DNA-binding domain)"/>
    <property type="match status" value="1"/>
</dbReference>
<dbReference type="EMBL" id="JAIWYP010000010">
    <property type="protein sequence ID" value="KAH3754065.1"/>
    <property type="molecule type" value="Genomic_DNA"/>
</dbReference>
<dbReference type="GO" id="GO:0030154">
    <property type="term" value="P:cell differentiation"/>
    <property type="evidence" value="ECO:0007669"/>
    <property type="project" value="TreeGrafter"/>
</dbReference>
<dbReference type="InterPro" id="IPR050234">
    <property type="entry name" value="Nuclear_hormone_rcpt_NR1"/>
</dbReference>
<keyword evidence="7" id="KW-0238">DNA-binding</keyword>
<dbReference type="GO" id="GO:0045944">
    <property type="term" value="P:positive regulation of transcription by RNA polymerase II"/>
    <property type="evidence" value="ECO:0007669"/>
    <property type="project" value="TreeGrafter"/>
</dbReference>
<evidence type="ECO:0000256" key="11">
    <source>
        <dbReference type="SAM" id="MobiDB-lite"/>
    </source>
</evidence>
<comment type="caution">
    <text evidence="14">The sequence shown here is derived from an EMBL/GenBank/DDBJ whole genome shotgun (WGS) entry which is preliminary data.</text>
</comment>
<dbReference type="CDD" id="cd07166">
    <property type="entry name" value="NR_DBD_REV_ERB"/>
    <property type="match status" value="1"/>
</dbReference>
<feature type="compositionally biased region" description="Polar residues" evidence="11">
    <location>
        <begin position="386"/>
        <end position="400"/>
    </location>
</feature>
<dbReference type="SUPFAM" id="SSF48508">
    <property type="entry name" value="Nuclear receptor ligand-binding domain"/>
    <property type="match status" value="1"/>
</dbReference>
<evidence type="ECO:0000256" key="7">
    <source>
        <dbReference type="ARBA" id="ARBA00023125"/>
    </source>
</evidence>
<evidence type="ECO:0000256" key="8">
    <source>
        <dbReference type="ARBA" id="ARBA00023163"/>
    </source>
</evidence>
<evidence type="ECO:0000256" key="2">
    <source>
        <dbReference type="ARBA" id="ARBA00008092"/>
    </source>
</evidence>
<dbReference type="InterPro" id="IPR013088">
    <property type="entry name" value="Znf_NHR/GATA"/>
</dbReference>
<dbReference type="SMART" id="SM00399">
    <property type="entry name" value="ZnF_C4"/>
    <property type="match status" value="1"/>
</dbReference>
<dbReference type="InterPro" id="IPR001723">
    <property type="entry name" value="Nuclear_hrmn_rcpt"/>
</dbReference>
<organism evidence="14 15">
    <name type="scientific">Dreissena polymorpha</name>
    <name type="common">Zebra mussel</name>
    <name type="synonym">Mytilus polymorpha</name>
    <dbReference type="NCBI Taxonomy" id="45954"/>
    <lineage>
        <taxon>Eukaryota</taxon>
        <taxon>Metazoa</taxon>
        <taxon>Spiralia</taxon>
        <taxon>Lophotrochozoa</taxon>
        <taxon>Mollusca</taxon>
        <taxon>Bivalvia</taxon>
        <taxon>Autobranchia</taxon>
        <taxon>Heteroconchia</taxon>
        <taxon>Euheterodonta</taxon>
        <taxon>Imparidentia</taxon>
        <taxon>Neoheterodontei</taxon>
        <taxon>Myida</taxon>
        <taxon>Dreissenoidea</taxon>
        <taxon>Dreissenidae</taxon>
        <taxon>Dreissena</taxon>
    </lineage>
</organism>
<feature type="region of interest" description="Disordered" evidence="11">
    <location>
        <begin position="549"/>
        <end position="595"/>
    </location>
</feature>
<dbReference type="PRINTS" id="PR00047">
    <property type="entry name" value="STROIDFINGER"/>
</dbReference>
<dbReference type="InterPro" id="IPR000536">
    <property type="entry name" value="Nucl_hrmn_rcpt_lig-bd"/>
</dbReference>
<feature type="domain" description="NR LBD" evidence="13">
    <location>
        <begin position="134"/>
        <end position="388"/>
    </location>
</feature>
<dbReference type="GO" id="GO:0005737">
    <property type="term" value="C:cytoplasm"/>
    <property type="evidence" value="ECO:0007669"/>
    <property type="project" value="UniProtKB-SubCell"/>
</dbReference>
<keyword evidence="8" id="KW-0804">Transcription</keyword>
<dbReference type="PANTHER" id="PTHR24082:SF473">
    <property type="entry name" value="ECDYSONE-INDUCED PROTEIN 75B, ISOFORM B"/>
    <property type="match status" value="1"/>
</dbReference>
<name>A0A9D4DSZ2_DREPO</name>
<dbReference type="GO" id="GO:0009755">
    <property type="term" value="P:hormone-mediated signaling pathway"/>
    <property type="evidence" value="ECO:0007669"/>
    <property type="project" value="TreeGrafter"/>
</dbReference>
<keyword evidence="6" id="KW-0805">Transcription regulation</keyword>
<dbReference type="GO" id="GO:0000122">
    <property type="term" value="P:negative regulation of transcription by RNA polymerase II"/>
    <property type="evidence" value="ECO:0007669"/>
    <property type="project" value="TreeGrafter"/>
</dbReference>
<evidence type="ECO:0000256" key="10">
    <source>
        <dbReference type="ARBA" id="ARBA00023242"/>
    </source>
</evidence>
<keyword evidence="9" id="KW-0675">Receptor</keyword>
<dbReference type="SMART" id="SM00430">
    <property type="entry name" value="HOLI"/>
    <property type="match status" value="1"/>
</dbReference>
<dbReference type="Gene3D" id="1.10.565.10">
    <property type="entry name" value="Retinoid X Receptor"/>
    <property type="match status" value="1"/>
</dbReference>
<keyword evidence="5" id="KW-0862">Zinc</keyword>
<dbReference type="InterPro" id="IPR001628">
    <property type="entry name" value="Znf_hrmn_rcpt"/>
</dbReference>
<feature type="compositionally biased region" description="Polar residues" evidence="11">
    <location>
        <begin position="953"/>
        <end position="976"/>
    </location>
</feature>
<dbReference type="Pfam" id="PF00105">
    <property type="entry name" value="zf-C4"/>
    <property type="match status" value="1"/>
</dbReference>
<evidence type="ECO:0000256" key="4">
    <source>
        <dbReference type="ARBA" id="ARBA00022771"/>
    </source>
</evidence>
<dbReference type="GO" id="GO:0008270">
    <property type="term" value="F:zinc ion binding"/>
    <property type="evidence" value="ECO:0007669"/>
    <property type="project" value="UniProtKB-KW"/>
</dbReference>
<gene>
    <name evidence="14" type="ORF">DPMN_188724</name>
</gene>
<comment type="similarity">
    <text evidence="2">Belongs to the nuclear hormone receptor family. NR1 subfamily.</text>
</comment>
<evidence type="ECO:0000256" key="3">
    <source>
        <dbReference type="ARBA" id="ARBA00022723"/>
    </source>
</evidence>
<dbReference type="Pfam" id="PF00104">
    <property type="entry name" value="Hormone_recep"/>
    <property type="match status" value="1"/>
</dbReference>
<evidence type="ECO:0000256" key="9">
    <source>
        <dbReference type="ARBA" id="ARBA00023170"/>
    </source>
</evidence>
<evidence type="ECO:0000256" key="1">
    <source>
        <dbReference type="ARBA" id="ARBA00004496"/>
    </source>
</evidence>
<feature type="compositionally biased region" description="Polar residues" evidence="11">
    <location>
        <begin position="549"/>
        <end position="560"/>
    </location>
</feature>
<dbReference type="PROSITE" id="PS00031">
    <property type="entry name" value="NUCLEAR_REC_DBD_1"/>
    <property type="match status" value="1"/>
</dbReference>
<dbReference type="InterPro" id="IPR035500">
    <property type="entry name" value="NHR-like_dom_sf"/>
</dbReference>
<evidence type="ECO:0000259" key="12">
    <source>
        <dbReference type="PROSITE" id="PS51030"/>
    </source>
</evidence>
<sequence length="1160" mass="128546">MKLGQKIHPNNLLDEFENDAEFDGDTVLCRVCGDKASGFHYGVHACEGCKGFFRRSIQQKIQYRPCLKNQQCNIMRVNRNRCQYCRLKKCIAVGMSRDAVRFGRVPKKEKARIIEQMQKSNLAMVATAMTSVLSQQDLVQSVILAHHQTCDLGPQKVKVMRDISLLQNDYVDCPAQMACPLNFNAGSDNTDNQDWTDFSEFFAPAIKSVVDFAKAIPGFLLLNQDDQITLLKAATFEVLLVRLACLFDTESNTMMFANGKLFRRQTTGLSTSVGFLLDSMFDFAERFNKFNLTDEELALFSAVVLLSPDRPGLRQLDQVERIQSKLTESLQNMVNTNHPEDNTLFAKLLMKTTDLRTLNTLHSEKTVGQGDKGEDLDQGEGDGRSGDSTPTDSMSSVTTYNSCSTQDISMYDSNNSLIHPSVRYPDASGSQPAQVVLKTPYGTFYREDTGYYGMVSDQPRRRCHTLDRDSQISRPRLHTIEEGSRRRYTMDRDYISKVVGKLSDRLESRTHVNSMPCSVNNSNASSPLPILEEQYSFINRNFIPISTPDSSACSSRTSPSHPIHKDMLQPFVSSPNSPSRPRSDSFGAEDASQMRPRCASFHVNTDTVNGVHSRQYGTMEHEYLSPDGQTYQMPAEMRRGSVGASYNLHAKKKSLLVDRHPAYLSQLPDAALFRKMDKQRSPLAHEDMQRQKLPMSNGSAFDPVSHLRVPLATPWGHNLGSRQEAMEPPKLSVTAPAEDSLPIQGDNSVWDRARMNDRVTCPYSNRASKSPEAPPSEEIFHKKFDKFRKLMPPQAGTEETKQMENLSLNDDRMHGEVMVVDGEDEGEMKGSSFRGSTAEQIRKSAGESHPQLLAQLKSAGESHPQLLAQLKSGPHFMPAVIHSAFPTMTAGPSPFQNVQQNHMSATLIKHESSSASPSAMETDMVMKLNGSGSFTPGGSVVLSVPQKPYPVHSPTSNAHSNHHSNAPPTGQSLMSSHPCLQNILHSDSGSLQNRSGDVHFPQEKLLLTTAITVKGGEMQRKVPNSEGMASHSQSSAANKAGNDDGNSFRNGHAQSGMFGVRLGPRPPMEGHPPSQGLVNQYLLYQHMYPQIDPQQMQSGMAAYNKHLASMQQMVYGGNPAIMRRSSGGDLPLNLSQVSAANHSPEEATEMIMKIKEEVQS</sequence>
<feature type="region of interest" description="Disordered" evidence="11">
    <location>
        <begin position="948"/>
        <end position="976"/>
    </location>
</feature>
<protein>
    <submittedName>
        <fullName evidence="14">Uncharacterized protein</fullName>
    </submittedName>
</protein>
<reference evidence="14" key="2">
    <citation type="submission" date="2020-11" db="EMBL/GenBank/DDBJ databases">
        <authorList>
            <person name="McCartney M.A."/>
            <person name="Auch B."/>
            <person name="Kono T."/>
            <person name="Mallez S."/>
            <person name="Becker A."/>
            <person name="Gohl D.M."/>
            <person name="Silverstein K.A.T."/>
            <person name="Koren S."/>
            <person name="Bechman K.B."/>
            <person name="Herman A."/>
            <person name="Abrahante J.E."/>
            <person name="Garbe J."/>
        </authorList>
    </citation>
    <scope>NUCLEOTIDE SEQUENCE</scope>
    <source>
        <strain evidence="14">Duluth1</strain>
        <tissue evidence="14">Whole animal</tissue>
    </source>
</reference>
<feature type="compositionally biased region" description="Basic and acidic residues" evidence="11">
    <location>
        <begin position="371"/>
        <end position="385"/>
    </location>
</feature>
<dbReference type="GO" id="GO:0004879">
    <property type="term" value="F:nuclear receptor activity"/>
    <property type="evidence" value="ECO:0007669"/>
    <property type="project" value="InterPro"/>
</dbReference>
<dbReference type="GO" id="GO:0000978">
    <property type="term" value="F:RNA polymerase II cis-regulatory region sequence-specific DNA binding"/>
    <property type="evidence" value="ECO:0007669"/>
    <property type="project" value="TreeGrafter"/>
</dbReference>
<keyword evidence="4" id="KW-0863">Zinc-finger</keyword>
<dbReference type="Gene3D" id="3.30.50.10">
    <property type="entry name" value="Erythroid Transcription Factor GATA-1, subunit A"/>
    <property type="match status" value="1"/>
</dbReference>
<keyword evidence="10" id="KW-0539">Nucleus</keyword>
<dbReference type="InterPro" id="IPR001728">
    <property type="entry name" value="ThyrH_rcpt"/>
</dbReference>
<dbReference type="AlphaFoldDB" id="A0A9D4DSZ2"/>
<evidence type="ECO:0000313" key="15">
    <source>
        <dbReference type="Proteomes" id="UP000828390"/>
    </source>
</evidence>
<accession>A0A9D4DSZ2</accession>
<dbReference type="PROSITE" id="PS51843">
    <property type="entry name" value="NR_LBD"/>
    <property type="match status" value="1"/>
</dbReference>
<keyword evidence="15" id="KW-1185">Reference proteome</keyword>
<feature type="compositionally biased region" description="Polar residues" evidence="11">
    <location>
        <begin position="1044"/>
        <end position="1053"/>
    </location>
</feature>
<proteinExistence type="inferred from homology"/>
<feature type="region of interest" description="Disordered" evidence="11">
    <location>
        <begin position="1021"/>
        <end position="1076"/>
    </location>
</feature>